<comment type="caution">
    <text evidence="4">The sequence shown here is derived from an EMBL/GenBank/DDBJ whole genome shotgun (WGS) entry which is preliminary data.</text>
</comment>
<keyword evidence="5" id="KW-1185">Reference proteome</keyword>
<dbReference type="InterPro" id="IPR045091">
    <property type="entry name" value="Mad2-like"/>
</dbReference>
<comment type="similarity">
    <text evidence="1">Belongs to the MAD2 family.</text>
</comment>
<reference evidence="4" key="2">
    <citation type="submission" date="2023-05" db="EMBL/GenBank/DDBJ databases">
        <authorList>
            <consortium name="Lawrence Berkeley National Laboratory"/>
            <person name="Steindorff A."/>
            <person name="Hensen N."/>
            <person name="Bonometti L."/>
            <person name="Westerberg I."/>
            <person name="Brannstrom I.O."/>
            <person name="Guillou S."/>
            <person name="Cros-Aarteil S."/>
            <person name="Calhoun S."/>
            <person name="Haridas S."/>
            <person name="Kuo A."/>
            <person name="Mondo S."/>
            <person name="Pangilinan J."/>
            <person name="Riley R."/>
            <person name="Labutti K."/>
            <person name="Andreopoulos B."/>
            <person name="Lipzen A."/>
            <person name="Chen C."/>
            <person name="Yanf M."/>
            <person name="Daum C."/>
            <person name="Ng V."/>
            <person name="Clum A."/>
            <person name="Ohm R."/>
            <person name="Martin F."/>
            <person name="Silar P."/>
            <person name="Natvig D."/>
            <person name="Lalanne C."/>
            <person name="Gautier V."/>
            <person name="Ament-Velasquez S.L."/>
            <person name="Kruys A."/>
            <person name="Hutchinson M.I."/>
            <person name="Powell A.J."/>
            <person name="Barry K."/>
            <person name="Miller A.N."/>
            <person name="Grigoriev I.V."/>
            <person name="Debuchy R."/>
            <person name="Gladieux P."/>
            <person name="Thoren M.H."/>
            <person name="Johannesson H."/>
        </authorList>
    </citation>
    <scope>NUCLEOTIDE SEQUENCE</scope>
    <source>
        <strain evidence="4">PSN309</strain>
    </source>
</reference>
<evidence type="ECO:0000313" key="4">
    <source>
        <dbReference type="EMBL" id="KAK4184528.1"/>
    </source>
</evidence>
<protein>
    <submittedName>
        <fullName evidence="4">DNA polymerase zeta processivity subunit</fullName>
    </submittedName>
</protein>
<dbReference type="AlphaFoldDB" id="A0AAN6WMU0"/>
<dbReference type="GO" id="GO:0016035">
    <property type="term" value="C:zeta DNA polymerase complex"/>
    <property type="evidence" value="ECO:0007669"/>
    <property type="project" value="TreeGrafter"/>
</dbReference>
<accession>A0AAN6WMU0</accession>
<evidence type="ECO:0000313" key="5">
    <source>
        <dbReference type="Proteomes" id="UP001302126"/>
    </source>
</evidence>
<feature type="region of interest" description="Disordered" evidence="2">
    <location>
        <begin position="254"/>
        <end position="296"/>
    </location>
</feature>
<evidence type="ECO:0000256" key="1">
    <source>
        <dbReference type="ARBA" id="ARBA00010348"/>
    </source>
</evidence>
<dbReference type="PANTHER" id="PTHR11842">
    <property type="entry name" value="MITOTIC SPINDLE ASSEMBLY CHECKPOINT PROTEIN MAD2"/>
    <property type="match status" value="1"/>
</dbReference>
<gene>
    <name evidence="4" type="ORF">QBC35DRAFT_505794</name>
</gene>
<dbReference type="SUPFAM" id="SSF56019">
    <property type="entry name" value="The spindle assembly checkpoint protein mad2"/>
    <property type="match status" value="1"/>
</dbReference>
<name>A0AAN6WMU0_9PEZI</name>
<organism evidence="4 5">
    <name type="scientific">Podospora australis</name>
    <dbReference type="NCBI Taxonomy" id="1536484"/>
    <lineage>
        <taxon>Eukaryota</taxon>
        <taxon>Fungi</taxon>
        <taxon>Dikarya</taxon>
        <taxon>Ascomycota</taxon>
        <taxon>Pezizomycotina</taxon>
        <taxon>Sordariomycetes</taxon>
        <taxon>Sordariomycetidae</taxon>
        <taxon>Sordariales</taxon>
        <taxon>Podosporaceae</taxon>
        <taxon>Podospora</taxon>
    </lineage>
</organism>
<feature type="compositionally biased region" description="Polar residues" evidence="2">
    <location>
        <begin position="262"/>
        <end position="280"/>
    </location>
</feature>
<dbReference type="Gene3D" id="3.30.900.10">
    <property type="entry name" value="HORMA domain"/>
    <property type="match status" value="1"/>
</dbReference>
<dbReference type="InterPro" id="IPR003511">
    <property type="entry name" value="HORMA_dom"/>
</dbReference>
<dbReference type="InterPro" id="IPR036570">
    <property type="entry name" value="HORMA_dom_sf"/>
</dbReference>
<dbReference type="Proteomes" id="UP001302126">
    <property type="component" value="Unassembled WGS sequence"/>
</dbReference>
<dbReference type="EMBL" id="MU864485">
    <property type="protein sequence ID" value="KAK4184528.1"/>
    <property type="molecule type" value="Genomic_DNA"/>
</dbReference>
<evidence type="ECO:0000256" key="2">
    <source>
        <dbReference type="SAM" id="MobiDB-lite"/>
    </source>
</evidence>
<proteinExistence type="inferred from homology"/>
<sequence length="342" mass="37599">MPPRPPPRQQPPPYQENSAPIDDSHRLLTSFNAFLTVCVHNILYYRSVYPKSTFLSTRAYNLPVHQNRHPKVCDWITDSIKSIAAQLPTGQVSNIVVVIHSPFYPSPSFPHVPSSPPSSPSSSYGSYMNSFSSSSSSQQKLRPPPGGSVLERYLIDVSNFPRWYNPSASAMVAAMGPTEAMTYHNRILTKEARAEVTRDVLVNNPRHPGINFVDVDQQFRATLLRMAHTMESLAPLPEGCTFTMAIELKDNPRDAFSEDSAPISQSQDFIPSQPTLQPASTKPGGRLSPGEDLGGIKTTPIRAVEAGPLFFECWVEEGQAKEQLLAATAEPTTAEESSSQCD</sequence>
<evidence type="ECO:0000259" key="3">
    <source>
        <dbReference type="PROSITE" id="PS50815"/>
    </source>
</evidence>
<feature type="domain" description="HORMA" evidence="3">
    <location>
        <begin position="25"/>
        <end position="308"/>
    </location>
</feature>
<dbReference type="PROSITE" id="PS50815">
    <property type="entry name" value="HORMA"/>
    <property type="match status" value="1"/>
</dbReference>
<dbReference type="PANTHER" id="PTHR11842:SF10">
    <property type="entry name" value="MITOTIC SPINDLE ASSEMBLY CHECKPOINT PROTEIN MAD2B"/>
    <property type="match status" value="1"/>
</dbReference>
<reference evidence="4" key="1">
    <citation type="journal article" date="2023" name="Mol. Phylogenet. Evol.">
        <title>Genome-scale phylogeny and comparative genomics of the fungal order Sordariales.</title>
        <authorList>
            <person name="Hensen N."/>
            <person name="Bonometti L."/>
            <person name="Westerberg I."/>
            <person name="Brannstrom I.O."/>
            <person name="Guillou S."/>
            <person name="Cros-Aarteil S."/>
            <person name="Calhoun S."/>
            <person name="Haridas S."/>
            <person name="Kuo A."/>
            <person name="Mondo S."/>
            <person name="Pangilinan J."/>
            <person name="Riley R."/>
            <person name="LaButti K."/>
            <person name="Andreopoulos B."/>
            <person name="Lipzen A."/>
            <person name="Chen C."/>
            <person name="Yan M."/>
            <person name="Daum C."/>
            <person name="Ng V."/>
            <person name="Clum A."/>
            <person name="Steindorff A."/>
            <person name="Ohm R.A."/>
            <person name="Martin F."/>
            <person name="Silar P."/>
            <person name="Natvig D.O."/>
            <person name="Lalanne C."/>
            <person name="Gautier V."/>
            <person name="Ament-Velasquez S.L."/>
            <person name="Kruys A."/>
            <person name="Hutchinson M.I."/>
            <person name="Powell A.J."/>
            <person name="Barry K."/>
            <person name="Miller A.N."/>
            <person name="Grigoriev I.V."/>
            <person name="Debuchy R."/>
            <person name="Gladieux P."/>
            <person name="Hiltunen Thoren M."/>
            <person name="Johannesson H."/>
        </authorList>
    </citation>
    <scope>NUCLEOTIDE SEQUENCE</scope>
    <source>
        <strain evidence="4">PSN309</strain>
    </source>
</reference>